<sequence length="245" mass="28050">MIYKLSNTASDTTLKTTFNIPLKYPYFYRKQILMNGLEEVTIPIITMEESKVMVPAIWGILPENYKDDWETFQEVFNSLNISIQSLGQLSWCNTALMERRCFIPITGYFTSYLINGELYPYYFHQESGGPFFLAGIYNKTQDGFLTAAILTTSTNQELKSLCNINKAIPIMLPNTVYDEWLNGDLADFEIHQLVKSTPDIKLTGHPISKEFFKNNISYTTMLSPVNYNDAPRKIILSGSTERIVP</sequence>
<dbReference type="Gene3D" id="3.90.1680.10">
    <property type="entry name" value="SOS response associated peptidase-like"/>
    <property type="match status" value="1"/>
</dbReference>
<evidence type="ECO:0000256" key="4">
    <source>
        <dbReference type="ARBA" id="ARBA00022801"/>
    </source>
</evidence>
<evidence type="ECO:0000256" key="8">
    <source>
        <dbReference type="RuleBase" id="RU364100"/>
    </source>
</evidence>
<dbReference type="GO" id="GO:0016829">
    <property type="term" value="F:lyase activity"/>
    <property type="evidence" value="ECO:0007669"/>
    <property type="project" value="UniProtKB-KW"/>
</dbReference>
<dbReference type="EMBL" id="BMWP01000011">
    <property type="protein sequence ID" value="GGW34635.1"/>
    <property type="molecule type" value="Genomic_DNA"/>
</dbReference>
<keyword evidence="7" id="KW-0456">Lyase</keyword>
<gene>
    <name evidence="9" type="ORF">GCM10007383_19590</name>
</gene>
<dbReference type="InterPro" id="IPR036590">
    <property type="entry name" value="SRAP-like"/>
</dbReference>
<dbReference type="RefSeq" id="WP_026813091.1">
    <property type="nucleotide sequence ID" value="NZ_BMWP01000011.1"/>
</dbReference>
<keyword evidence="3" id="KW-0227">DNA damage</keyword>
<protein>
    <recommendedName>
        <fullName evidence="8">Abasic site processing protein</fullName>
        <ecNumber evidence="8">3.4.-.-</ecNumber>
    </recommendedName>
</protein>
<proteinExistence type="inferred from homology"/>
<dbReference type="GO" id="GO:0006508">
    <property type="term" value="P:proteolysis"/>
    <property type="evidence" value="ECO:0007669"/>
    <property type="project" value="UniProtKB-KW"/>
</dbReference>
<dbReference type="Pfam" id="PF02586">
    <property type="entry name" value="SRAP"/>
    <property type="match status" value="1"/>
</dbReference>
<dbReference type="InterPro" id="IPR003738">
    <property type="entry name" value="SRAP"/>
</dbReference>
<dbReference type="SUPFAM" id="SSF143081">
    <property type="entry name" value="BB1717-like"/>
    <property type="match status" value="1"/>
</dbReference>
<keyword evidence="6" id="KW-0238">DNA-binding</keyword>
<comment type="similarity">
    <text evidence="1 8">Belongs to the SOS response-associated peptidase family.</text>
</comment>
<evidence type="ECO:0000313" key="10">
    <source>
        <dbReference type="Proteomes" id="UP000634668"/>
    </source>
</evidence>
<evidence type="ECO:0000256" key="3">
    <source>
        <dbReference type="ARBA" id="ARBA00022763"/>
    </source>
</evidence>
<keyword evidence="10" id="KW-1185">Reference proteome</keyword>
<dbReference type="AlphaFoldDB" id="A0A918MLX1"/>
<evidence type="ECO:0000256" key="5">
    <source>
        <dbReference type="ARBA" id="ARBA00023124"/>
    </source>
</evidence>
<organism evidence="9 10">
    <name type="scientific">Arenibacter certesii</name>
    <dbReference type="NCBI Taxonomy" id="228955"/>
    <lineage>
        <taxon>Bacteria</taxon>
        <taxon>Pseudomonadati</taxon>
        <taxon>Bacteroidota</taxon>
        <taxon>Flavobacteriia</taxon>
        <taxon>Flavobacteriales</taxon>
        <taxon>Flavobacteriaceae</taxon>
        <taxon>Arenibacter</taxon>
    </lineage>
</organism>
<keyword evidence="2 8" id="KW-0645">Protease</keyword>
<evidence type="ECO:0000256" key="2">
    <source>
        <dbReference type="ARBA" id="ARBA00022670"/>
    </source>
</evidence>
<evidence type="ECO:0000256" key="7">
    <source>
        <dbReference type="ARBA" id="ARBA00023239"/>
    </source>
</evidence>
<accession>A0A918MLX1</accession>
<keyword evidence="4 8" id="KW-0378">Hydrolase</keyword>
<dbReference type="GO" id="GO:0106300">
    <property type="term" value="P:protein-DNA covalent cross-linking repair"/>
    <property type="evidence" value="ECO:0007669"/>
    <property type="project" value="InterPro"/>
</dbReference>
<dbReference type="GO" id="GO:0008233">
    <property type="term" value="F:peptidase activity"/>
    <property type="evidence" value="ECO:0007669"/>
    <property type="project" value="UniProtKB-KW"/>
</dbReference>
<name>A0A918MLX1_9FLAO</name>
<reference evidence="9" key="2">
    <citation type="submission" date="2020-09" db="EMBL/GenBank/DDBJ databases">
        <authorList>
            <person name="Sun Q."/>
            <person name="Kim S."/>
        </authorList>
    </citation>
    <scope>NUCLEOTIDE SEQUENCE</scope>
    <source>
        <strain evidence="9">KCTC 12113</strain>
    </source>
</reference>
<dbReference type="Proteomes" id="UP000634668">
    <property type="component" value="Unassembled WGS sequence"/>
</dbReference>
<keyword evidence="5" id="KW-0190">Covalent protein-DNA linkage</keyword>
<evidence type="ECO:0000313" key="9">
    <source>
        <dbReference type="EMBL" id="GGW34635.1"/>
    </source>
</evidence>
<dbReference type="GO" id="GO:0003697">
    <property type="term" value="F:single-stranded DNA binding"/>
    <property type="evidence" value="ECO:0007669"/>
    <property type="project" value="InterPro"/>
</dbReference>
<evidence type="ECO:0000256" key="6">
    <source>
        <dbReference type="ARBA" id="ARBA00023125"/>
    </source>
</evidence>
<evidence type="ECO:0000256" key="1">
    <source>
        <dbReference type="ARBA" id="ARBA00008136"/>
    </source>
</evidence>
<dbReference type="PANTHER" id="PTHR13604">
    <property type="entry name" value="DC12-RELATED"/>
    <property type="match status" value="1"/>
</dbReference>
<reference evidence="9" key="1">
    <citation type="journal article" date="2014" name="Int. J. Syst. Evol. Microbiol.">
        <title>Complete genome sequence of Corynebacterium casei LMG S-19264T (=DSM 44701T), isolated from a smear-ripened cheese.</title>
        <authorList>
            <consortium name="US DOE Joint Genome Institute (JGI-PGF)"/>
            <person name="Walter F."/>
            <person name="Albersmeier A."/>
            <person name="Kalinowski J."/>
            <person name="Ruckert C."/>
        </authorList>
    </citation>
    <scope>NUCLEOTIDE SEQUENCE</scope>
    <source>
        <strain evidence="9">KCTC 12113</strain>
    </source>
</reference>
<dbReference type="EC" id="3.4.-.-" evidence="8"/>
<comment type="caution">
    <text evidence="9">The sequence shown here is derived from an EMBL/GenBank/DDBJ whole genome shotgun (WGS) entry which is preliminary data.</text>
</comment>
<dbReference type="PANTHER" id="PTHR13604:SF0">
    <property type="entry name" value="ABASIC SITE PROCESSING PROTEIN HMCES"/>
    <property type="match status" value="1"/>
</dbReference>